<sequence length="449" mass="49398">MEEMCLVMCGGWVCGSDGKWEFVVDKKRMARMVAVEVEMSIKELERLVLAEFCVGELEYGVSLSYWPPDSLELATGIKTPPVVLTSDGALKYFFHAYEASGSKSVGFDTPVMDKKRAGSRFGGKGENVSSVGSKTFPKNNFINDDDVELVEEVERFEERMKAESMATGVDDVSGCSEGIDGDYVGPEEIDERDVRPRGYDYQFWEPLIAGDLGGSNAVEVIFNDKDDPGLFKMEAARRAHISDAKNGEHGQSSRGWGEGDDEAEVPMDDFAWMGRTRRTVYETRKVERGRHAKSMSSSVLHEIFFDISNNSIENVSHAYCSFNVAIQSLKSVPSWTTCLVASPSRELDMGSRHFDRNETVLVQIIGIDREQVVIKRVIRMDHGKTSSSWEKLGKAQSSSHQVGSAQLDGQLAHSAGSAGSQLNSAERSVGSSDHWVKSGGLPGWLVGQG</sequence>
<feature type="region of interest" description="Disordered" evidence="1">
    <location>
        <begin position="167"/>
        <end position="186"/>
    </location>
</feature>
<feature type="compositionally biased region" description="Polar residues" evidence="1">
    <location>
        <begin position="417"/>
        <end position="431"/>
    </location>
</feature>
<gene>
    <name evidence="2" type="ORF">DY000_02058470</name>
</gene>
<organism evidence="2 3">
    <name type="scientific">Brassica cretica</name>
    <name type="common">Mustard</name>
    <dbReference type="NCBI Taxonomy" id="69181"/>
    <lineage>
        <taxon>Eukaryota</taxon>
        <taxon>Viridiplantae</taxon>
        <taxon>Streptophyta</taxon>
        <taxon>Embryophyta</taxon>
        <taxon>Tracheophyta</taxon>
        <taxon>Spermatophyta</taxon>
        <taxon>Magnoliopsida</taxon>
        <taxon>eudicotyledons</taxon>
        <taxon>Gunneridae</taxon>
        <taxon>Pentapetalae</taxon>
        <taxon>rosids</taxon>
        <taxon>malvids</taxon>
        <taxon>Brassicales</taxon>
        <taxon>Brassicaceae</taxon>
        <taxon>Brassiceae</taxon>
        <taxon>Brassica</taxon>
    </lineage>
</organism>
<evidence type="ECO:0000313" key="3">
    <source>
        <dbReference type="Proteomes" id="UP000266723"/>
    </source>
</evidence>
<dbReference type="EMBL" id="QGKV02001556">
    <property type="protein sequence ID" value="KAF3517573.1"/>
    <property type="molecule type" value="Genomic_DNA"/>
</dbReference>
<comment type="caution">
    <text evidence="2">The sequence shown here is derived from an EMBL/GenBank/DDBJ whole genome shotgun (WGS) entry which is preliminary data.</text>
</comment>
<protein>
    <recommendedName>
        <fullName evidence="4">DUF4283 domain-containing protein</fullName>
    </recommendedName>
</protein>
<dbReference type="Proteomes" id="UP000266723">
    <property type="component" value="Unassembled WGS sequence"/>
</dbReference>
<proteinExistence type="predicted"/>
<evidence type="ECO:0000313" key="2">
    <source>
        <dbReference type="EMBL" id="KAF3517573.1"/>
    </source>
</evidence>
<keyword evidence="3" id="KW-1185">Reference proteome</keyword>
<accession>A0ABQ7AUB5</accession>
<feature type="region of interest" description="Disordered" evidence="1">
    <location>
        <begin position="403"/>
        <end position="434"/>
    </location>
</feature>
<name>A0ABQ7AUB5_BRACR</name>
<evidence type="ECO:0000256" key="1">
    <source>
        <dbReference type="SAM" id="MobiDB-lite"/>
    </source>
</evidence>
<reference evidence="2 3" key="1">
    <citation type="journal article" date="2020" name="BMC Genomics">
        <title>Intraspecific diversification of the crop wild relative Brassica cretica Lam. using demographic model selection.</title>
        <authorList>
            <person name="Kioukis A."/>
            <person name="Michalopoulou V.A."/>
            <person name="Briers L."/>
            <person name="Pirintsos S."/>
            <person name="Studholme D.J."/>
            <person name="Pavlidis P."/>
            <person name="Sarris P.F."/>
        </authorList>
    </citation>
    <scope>NUCLEOTIDE SEQUENCE [LARGE SCALE GENOMIC DNA]</scope>
    <source>
        <strain evidence="3">cv. PFS-1207/04</strain>
    </source>
</reference>
<evidence type="ECO:0008006" key="4">
    <source>
        <dbReference type="Google" id="ProtNLM"/>
    </source>
</evidence>